<organism evidence="1 2">
    <name type="scientific">Corynebacterium kalinowskii</name>
    <dbReference type="NCBI Taxonomy" id="2675216"/>
    <lineage>
        <taxon>Bacteria</taxon>
        <taxon>Bacillati</taxon>
        <taxon>Actinomycetota</taxon>
        <taxon>Actinomycetes</taxon>
        <taxon>Mycobacteriales</taxon>
        <taxon>Corynebacteriaceae</taxon>
        <taxon>Corynebacterium</taxon>
    </lineage>
</organism>
<dbReference type="Proteomes" id="UP000427071">
    <property type="component" value="Chromosome"/>
</dbReference>
<keyword evidence="2" id="KW-1185">Reference proteome</keyword>
<gene>
    <name evidence="1" type="ORF">CKALI_05755</name>
</gene>
<accession>A0A6B8VQB2</accession>
<dbReference type="EMBL" id="CP046452">
    <property type="protein sequence ID" value="QGU02021.1"/>
    <property type="molecule type" value="Genomic_DNA"/>
</dbReference>
<evidence type="ECO:0000313" key="2">
    <source>
        <dbReference type="Proteomes" id="UP000427071"/>
    </source>
</evidence>
<sequence length="126" mass="13959">MTIRAEFQAEVDEFIANLEEFATGSYLREDEREFWDQPFDPAVLPELRTILEAFLDELDALPVEPDPDAVTSLVGTTVSAIDAFNAKNADAVVEPEEREELNAMFRKAVASSPANAEVISSLPELE</sequence>
<evidence type="ECO:0000313" key="1">
    <source>
        <dbReference type="EMBL" id="QGU02021.1"/>
    </source>
</evidence>
<dbReference type="AlphaFoldDB" id="A0A6B8VQB2"/>
<dbReference type="RefSeq" id="WP_156192382.1">
    <property type="nucleotide sequence ID" value="NZ_CP046452.1"/>
</dbReference>
<dbReference type="KEGG" id="ckw:CKALI_05755"/>
<protein>
    <recommendedName>
        <fullName evidence="3">YtpA</fullName>
    </recommendedName>
</protein>
<name>A0A6B8VQB2_9CORY</name>
<proteinExistence type="predicted"/>
<evidence type="ECO:0008006" key="3">
    <source>
        <dbReference type="Google" id="ProtNLM"/>
    </source>
</evidence>
<reference evidence="2" key="1">
    <citation type="submission" date="2019-11" db="EMBL/GenBank/DDBJ databases">
        <title>Complete genome sequence of Corynebacterium kalinowskii 1959, a novel Corynebacterium species isolated from soil of a small paddock in Vilsendorf, Germany.</title>
        <authorList>
            <person name="Schaffert L."/>
            <person name="Ruwe M."/>
            <person name="Milse J."/>
            <person name="Hanuschka K."/>
            <person name="Ortseifen V."/>
            <person name="Droste J."/>
            <person name="Brandt D."/>
            <person name="Schlueter L."/>
            <person name="Kutter Y."/>
            <person name="Vinke S."/>
            <person name="Viehoefer P."/>
            <person name="Jacob L."/>
            <person name="Luebke N.-C."/>
            <person name="Schulte-Berndt E."/>
            <person name="Hain C."/>
            <person name="Linder M."/>
            <person name="Schmidt P."/>
            <person name="Wollenschlaeger L."/>
            <person name="Luttermann T."/>
            <person name="Thieme E."/>
            <person name="Hassa J."/>
            <person name="Haak M."/>
            <person name="Wittchen M."/>
            <person name="Mentz A."/>
            <person name="Persicke M."/>
            <person name="Busche T."/>
            <person name="Ruckert C."/>
        </authorList>
    </citation>
    <scope>NUCLEOTIDE SEQUENCE [LARGE SCALE GENOMIC DNA]</scope>
    <source>
        <strain evidence="2">1959</strain>
    </source>
</reference>